<name>A0A4Y2P5D7_ARAVE</name>
<evidence type="ECO:0000313" key="1">
    <source>
        <dbReference type="EMBL" id="GBN45236.1"/>
    </source>
</evidence>
<reference evidence="1 2" key="1">
    <citation type="journal article" date="2019" name="Sci. Rep.">
        <title>Orb-weaving spider Araneus ventricosus genome elucidates the spidroin gene catalogue.</title>
        <authorList>
            <person name="Kono N."/>
            <person name="Nakamura H."/>
            <person name="Ohtoshi R."/>
            <person name="Moran D.A.P."/>
            <person name="Shinohara A."/>
            <person name="Yoshida Y."/>
            <person name="Fujiwara M."/>
            <person name="Mori M."/>
            <person name="Tomita M."/>
            <person name="Arakawa K."/>
        </authorList>
    </citation>
    <scope>NUCLEOTIDE SEQUENCE [LARGE SCALE GENOMIC DNA]</scope>
</reference>
<protein>
    <submittedName>
        <fullName evidence="1">Uncharacterized protein</fullName>
    </submittedName>
</protein>
<dbReference type="AlphaFoldDB" id="A0A4Y2P5D7"/>
<comment type="caution">
    <text evidence="1">The sequence shown here is derived from an EMBL/GenBank/DDBJ whole genome shotgun (WGS) entry which is preliminary data.</text>
</comment>
<sequence>RHGVPGVAQDEDQEGIGVVPGCLHPPAQLPNQVVAVEVPGVHAGHQQGVDVQGEFLRAHLPIPGEKEIFVLRR</sequence>
<proteinExistence type="predicted"/>
<accession>A0A4Y2P5D7</accession>
<keyword evidence="2" id="KW-1185">Reference proteome</keyword>
<evidence type="ECO:0000313" key="2">
    <source>
        <dbReference type="Proteomes" id="UP000499080"/>
    </source>
</evidence>
<dbReference type="Proteomes" id="UP000499080">
    <property type="component" value="Unassembled WGS sequence"/>
</dbReference>
<dbReference type="EMBL" id="BGPR01290607">
    <property type="protein sequence ID" value="GBN45236.1"/>
    <property type="molecule type" value="Genomic_DNA"/>
</dbReference>
<organism evidence="1 2">
    <name type="scientific">Araneus ventricosus</name>
    <name type="common">Orbweaver spider</name>
    <name type="synonym">Epeira ventricosa</name>
    <dbReference type="NCBI Taxonomy" id="182803"/>
    <lineage>
        <taxon>Eukaryota</taxon>
        <taxon>Metazoa</taxon>
        <taxon>Ecdysozoa</taxon>
        <taxon>Arthropoda</taxon>
        <taxon>Chelicerata</taxon>
        <taxon>Arachnida</taxon>
        <taxon>Araneae</taxon>
        <taxon>Araneomorphae</taxon>
        <taxon>Entelegynae</taxon>
        <taxon>Araneoidea</taxon>
        <taxon>Araneidae</taxon>
        <taxon>Araneus</taxon>
    </lineage>
</organism>
<feature type="non-terminal residue" evidence="1">
    <location>
        <position position="1"/>
    </location>
</feature>
<gene>
    <name evidence="1" type="ORF">AVEN_193902_1</name>
</gene>